<accession>E0VDC8</accession>
<dbReference type="VEuPathDB" id="VectorBase:PHUM111110"/>
<dbReference type="InParanoid" id="E0VDC8"/>
<dbReference type="GO" id="GO:0006364">
    <property type="term" value="P:rRNA processing"/>
    <property type="evidence" value="ECO:0007669"/>
    <property type="project" value="UniProtKB-KW"/>
</dbReference>
<proteinExistence type="inferred from homology"/>
<sequence length="759" mass="87554">MEIVEGKPNDKKIIVAQEIAFAKVLAGNNKVLRDRALKKLKKWLTVRGTGKWGKLSLFSEEEFIRIWTGLFYCMWMSDKFLVQEELAENISQLIHCFKKNSDSALLFIKCFNKRILMEYEGLDQYRIDKFNMLIRRFLRQTFVYCKNMFWNDHFLKSLINIYNTTIFDKNSTLGFVLHFINIYPEEIAKVSQGKLDSKKLLLLIEPIVKLLANSKDSRVQKGAMEFFYYLMKQTDVGIEFEERFHAWRQMGFPGSSINSIKKQTMANGKGKDVESDDSEGDEDDENFYDRPLDPRAGSVHVDLPQIPIDLGGLINLLRKYERGKFTPTTSKRKIRVLIQKFSVLKKGKYPTKIKKDPIIDEKKIPRQTLKTARQLLEFTENLDEKPIKSKEFASISKQLKEEENGDVDEISEDEDDGDEDSETELKDENDLEMNDVDVESEDDVDELEGEEVENEEKISNKIEVKKTKKNKNKVKKVLKSSTVESIGEKTKKKKKLKKKKNNKNKAKNDVDECTKEKSEVPSPKKAKSHQEDEIVVSPLNKNKSPKKSDKEIILPNGDVTNTEEKSSPNPSSPKKKNSNKKNELANGVDKSPSSPLSSSPNKKLKNVEDKNENVEKPEGNNKKCSPQRKNGIKRKILGDWMVQKIDENSSEFDKLKPQKVIKLEVKLNSPSNPEENVNSEKEENVLDNESRECEIEIQPKRVFTPKKNMAQENDEYLEEVRNSPKVPFDRSKKPVQSALKSGLTPSPINPFYRFKKVKF</sequence>
<dbReference type="EMBL" id="AAZO01001314">
    <property type="status" value="NOT_ANNOTATED_CDS"/>
    <property type="molecule type" value="Genomic_DNA"/>
</dbReference>
<keyword evidence="3" id="KW-0698">rRNA processing</keyword>
<evidence type="ECO:0000256" key="1">
    <source>
        <dbReference type="ARBA" id="ARBA00004123"/>
    </source>
</evidence>
<comment type="subcellular location">
    <subcellularLocation>
        <location evidence="1">Nucleus</location>
    </subcellularLocation>
</comment>
<evidence type="ECO:0000256" key="4">
    <source>
        <dbReference type="ARBA" id="ARBA00023242"/>
    </source>
</evidence>
<dbReference type="RefSeq" id="XP_002424122.1">
    <property type="nucleotide sequence ID" value="XM_002424077.1"/>
</dbReference>
<dbReference type="OrthoDB" id="2019504at2759"/>
<feature type="compositionally biased region" description="Basic residues" evidence="5">
    <location>
        <begin position="490"/>
        <end position="505"/>
    </location>
</feature>
<dbReference type="GeneID" id="8238245"/>
<evidence type="ECO:0000313" key="8">
    <source>
        <dbReference type="Proteomes" id="UP000009046"/>
    </source>
</evidence>
<dbReference type="STRING" id="121224.E0VDC8"/>
<dbReference type="CTD" id="8238245"/>
<feature type="compositionally biased region" description="Low complexity" evidence="5">
    <location>
        <begin position="590"/>
        <end position="601"/>
    </location>
</feature>
<feature type="compositionally biased region" description="Basic residues" evidence="5">
    <location>
        <begin position="466"/>
        <end position="478"/>
    </location>
</feature>
<feature type="region of interest" description="Disordered" evidence="5">
    <location>
        <begin position="263"/>
        <end position="291"/>
    </location>
</feature>
<evidence type="ECO:0000313" key="7">
    <source>
        <dbReference type="EnsemblMetazoa" id="PHUM111110-PA"/>
    </source>
</evidence>
<dbReference type="AlphaFoldDB" id="E0VDC8"/>
<dbReference type="OMA" id="ILMEYEG"/>
<protein>
    <submittedName>
        <fullName evidence="6 7">Nnp-1 protein, putative</fullName>
    </submittedName>
</protein>
<dbReference type="InterPro" id="IPR010301">
    <property type="entry name" value="RRP1"/>
</dbReference>
<feature type="compositionally biased region" description="Basic and acidic residues" evidence="5">
    <location>
        <begin position="455"/>
        <end position="465"/>
    </location>
</feature>
<keyword evidence="8" id="KW-1185">Reference proteome</keyword>
<dbReference type="EMBL" id="AAZO01001313">
    <property type="status" value="NOT_ANNOTATED_CDS"/>
    <property type="molecule type" value="Genomic_DNA"/>
</dbReference>
<dbReference type="GO" id="GO:0005634">
    <property type="term" value="C:nucleus"/>
    <property type="evidence" value="ECO:0007669"/>
    <property type="project" value="UniProtKB-SubCell"/>
</dbReference>
<evidence type="ECO:0000256" key="3">
    <source>
        <dbReference type="ARBA" id="ARBA00022552"/>
    </source>
</evidence>
<feature type="region of interest" description="Disordered" evidence="5">
    <location>
        <begin position="666"/>
        <end position="691"/>
    </location>
</feature>
<feature type="region of interest" description="Disordered" evidence="5">
    <location>
        <begin position="396"/>
        <end position="631"/>
    </location>
</feature>
<feature type="compositionally biased region" description="Basic and acidic residues" evidence="5">
    <location>
        <begin position="605"/>
        <end position="621"/>
    </location>
</feature>
<dbReference type="HOGENOM" id="CLU_021225_0_0_1"/>
<evidence type="ECO:0000256" key="2">
    <source>
        <dbReference type="ARBA" id="ARBA00006374"/>
    </source>
</evidence>
<reference evidence="6" key="1">
    <citation type="submission" date="2007-04" db="EMBL/GenBank/DDBJ databases">
        <title>Annotation of Pediculus humanus corporis strain USDA.</title>
        <authorList>
            <person name="Kirkness E."/>
            <person name="Hannick L."/>
            <person name="Hass B."/>
            <person name="Bruggner R."/>
            <person name="Lawson D."/>
            <person name="Bidwell S."/>
            <person name="Joardar V."/>
            <person name="Caler E."/>
            <person name="Walenz B."/>
            <person name="Inman J."/>
            <person name="Schobel S."/>
            <person name="Galinsky K."/>
            <person name="Amedeo P."/>
            <person name="Strausberg R."/>
        </authorList>
    </citation>
    <scope>NUCLEOTIDE SEQUENCE</scope>
    <source>
        <strain evidence="6">USDA</strain>
    </source>
</reference>
<dbReference type="eggNOG" id="KOG3911">
    <property type="taxonomic scope" value="Eukaryota"/>
</dbReference>
<dbReference type="PANTHER" id="PTHR13026:SF0">
    <property type="entry name" value="RIBOSOMAL RNA PROCESSING 1B"/>
    <property type="match status" value="1"/>
</dbReference>
<dbReference type="KEGG" id="phu:Phum_PHUM111110"/>
<reference evidence="6" key="2">
    <citation type="submission" date="2007-04" db="EMBL/GenBank/DDBJ databases">
        <title>The genome of the human body louse.</title>
        <authorList>
            <consortium name="The Human Body Louse Genome Consortium"/>
            <person name="Kirkness E."/>
            <person name="Walenz B."/>
            <person name="Hass B."/>
            <person name="Bruggner R."/>
            <person name="Strausberg R."/>
        </authorList>
    </citation>
    <scope>NUCLEOTIDE SEQUENCE</scope>
    <source>
        <strain evidence="6">USDA</strain>
    </source>
</reference>
<dbReference type="Proteomes" id="UP000009046">
    <property type="component" value="Unassembled WGS sequence"/>
</dbReference>
<comment type="similarity">
    <text evidence="2">Belongs to the RRP1 family.</text>
</comment>
<feature type="compositionally biased region" description="Basic and acidic residues" evidence="5">
    <location>
        <begin position="506"/>
        <end position="519"/>
    </location>
</feature>
<name>E0VDC8_PEDHC</name>
<dbReference type="PANTHER" id="PTHR13026">
    <property type="entry name" value="NNP-1 PROTEIN NOVEL NUCLEAR PROTEIN 1 NOP52"/>
    <property type="match status" value="1"/>
</dbReference>
<feature type="compositionally biased region" description="Acidic residues" evidence="5">
    <location>
        <begin position="429"/>
        <end position="454"/>
    </location>
</feature>
<feature type="compositionally biased region" description="Acidic residues" evidence="5">
    <location>
        <begin position="274"/>
        <end position="286"/>
    </location>
</feature>
<dbReference type="EMBL" id="DS235073">
    <property type="protein sequence ID" value="EEB11384.1"/>
    <property type="molecule type" value="Genomic_DNA"/>
</dbReference>
<feature type="compositionally biased region" description="Basic and acidic residues" evidence="5">
    <location>
        <begin position="678"/>
        <end position="691"/>
    </location>
</feature>
<evidence type="ECO:0000313" key="6">
    <source>
        <dbReference type="EMBL" id="EEB11384.1"/>
    </source>
</evidence>
<feature type="compositionally biased region" description="Basic and acidic residues" evidence="5">
    <location>
        <begin position="718"/>
        <end position="732"/>
    </location>
</feature>
<feature type="compositionally biased region" description="Acidic residues" evidence="5">
    <location>
        <begin position="403"/>
        <end position="422"/>
    </location>
</feature>
<keyword evidence="4" id="KW-0539">Nucleus</keyword>
<dbReference type="Pfam" id="PF05997">
    <property type="entry name" value="Nop52"/>
    <property type="match status" value="1"/>
</dbReference>
<dbReference type="FunCoup" id="E0VDC8">
    <property type="interactions" value="697"/>
</dbReference>
<organism>
    <name type="scientific">Pediculus humanus subsp. corporis</name>
    <name type="common">Body louse</name>
    <dbReference type="NCBI Taxonomy" id="121224"/>
    <lineage>
        <taxon>Eukaryota</taxon>
        <taxon>Metazoa</taxon>
        <taxon>Ecdysozoa</taxon>
        <taxon>Arthropoda</taxon>
        <taxon>Hexapoda</taxon>
        <taxon>Insecta</taxon>
        <taxon>Pterygota</taxon>
        <taxon>Neoptera</taxon>
        <taxon>Paraneoptera</taxon>
        <taxon>Psocodea</taxon>
        <taxon>Troctomorpha</taxon>
        <taxon>Phthiraptera</taxon>
        <taxon>Anoplura</taxon>
        <taxon>Pediculidae</taxon>
        <taxon>Pediculus</taxon>
    </lineage>
</organism>
<dbReference type="EnsemblMetazoa" id="PHUM111110-RA">
    <property type="protein sequence ID" value="PHUM111110-PA"/>
    <property type="gene ID" value="PHUM111110"/>
</dbReference>
<dbReference type="GO" id="GO:0030688">
    <property type="term" value="C:preribosome, small subunit precursor"/>
    <property type="evidence" value="ECO:0007669"/>
    <property type="project" value="InterPro"/>
</dbReference>
<evidence type="ECO:0000256" key="5">
    <source>
        <dbReference type="SAM" id="MobiDB-lite"/>
    </source>
</evidence>
<feature type="region of interest" description="Disordered" evidence="5">
    <location>
        <begin position="715"/>
        <end position="742"/>
    </location>
</feature>
<reference evidence="7" key="3">
    <citation type="submission" date="2020-05" db="UniProtKB">
        <authorList>
            <consortium name="EnsemblMetazoa"/>
        </authorList>
    </citation>
    <scope>IDENTIFICATION</scope>
    <source>
        <strain evidence="7">USDA</strain>
    </source>
</reference>
<gene>
    <name evidence="7" type="primary">8238245</name>
    <name evidence="6" type="ORF">Phum_PHUM111110</name>
</gene>